<evidence type="ECO:0000256" key="9">
    <source>
        <dbReference type="SAM" id="SignalP"/>
    </source>
</evidence>
<dbReference type="InterPro" id="IPR043504">
    <property type="entry name" value="Peptidase_S1_PA_chymotrypsin"/>
</dbReference>
<evidence type="ECO:0000256" key="1">
    <source>
        <dbReference type="ARBA" id="ARBA00004613"/>
    </source>
</evidence>
<dbReference type="PANTHER" id="PTHR24264">
    <property type="entry name" value="TRYPSIN-RELATED"/>
    <property type="match status" value="1"/>
</dbReference>
<gene>
    <name evidence="12" type="ORF">OKIOD_LOCUS9039</name>
</gene>
<dbReference type="SMART" id="SM00020">
    <property type="entry name" value="Tryp_SPc"/>
    <property type="match status" value="1"/>
</dbReference>
<dbReference type="Gene3D" id="2.40.10.10">
    <property type="entry name" value="Trypsin-like serine proteases"/>
    <property type="match status" value="1"/>
</dbReference>
<dbReference type="InterPro" id="IPR013806">
    <property type="entry name" value="Kringle-like"/>
</dbReference>
<keyword evidence="6" id="KW-0720">Serine protease</keyword>
<evidence type="ECO:0000256" key="4">
    <source>
        <dbReference type="ARBA" id="ARBA00022670"/>
    </source>
</evidence>
<evidence type="ECO:0000256" key="5">
    <source>
        <dbReference type="ARBA" id="ARBA00022801"/>
    </source>
</evidence>
<dbReference type="CDD" id="cd00108">
    <property type="entry name" value="KR"/>
    <property type="match status" value="1"/>
</dbReference>
<dbReference type="SUPFAM" id="SSF57440">
    <property type="entry name" value="Kringle-like"/>
    <property type="match status" value="1"/>
</dbReference>
<dbReference type="EMBL" id="OU015566">
    <property type="protein sequence ID" value="CAG5102383.1"/>
    <property type="molecule type" value="Genomic_DNA"/>
</dbReference>
<dbReference type="InterPro" id="IPR038178">
    <property type="entry name" value="Kringle_sf"/>
</dbReference>
<evidence type="ECO:0000313" key="13">
    <source>
        <dbReference type="Proteomes" id="UP001158576"/>
    </source>
</evidence>
<dbReference type="InterPro" id="IPR018056">
    <property type="entry name" value="Kringle_CS"/>
</dbReference>
<evidence type="ECO:0000313" key="12">
    <source>
        <dbReference type="EMBL" id="CAG5102383.1"/>
    </source>
</evidence>
<dbReference type="InterPro" id="IPR000001">
    <property type="entry name" value="Kringle"/>
</dbReference>
<dbReference type="CDD" id="cd00190">
    <property type="entry name" value="Tryp_SPc"/>
    <property type="match status" value="1"/>
</dbReference>
<accession>A0ABN7SNT2</accession>
<dbReference type="Pfam" id="PF00089">
    <property type="entry name" value="Trypsin"/>
    <property type="match status" value="1"/>
</dbReference>
<protein>
    <submittedName>
        <fullName evidence="12">Oidioi.mRNA.OKI2018_I69.chr1.g274.t1.cds</fullName>
    </submittedName>
</protein>
<dbReference type="PROSITE" id="PS00021">
    <property type="entry name" value="KRINGLE_1"/>
    <property type="match status" value="1"/>
</dbReference>
<dbReference type="InterPro" id="IPR001254">
    <property type="entry name" value="Trypsin_dom"/>
</dbReference>
<organism evidence="12 13">
    <name type="scientific">Oikopleura dioica</name>
    <name type="common">Tunicate</name>
    <dbReference type="NCBI Taxonomy" id="34765"/>
    <lineage>
        <taxon>Eukaryota</taxon>
        <taxon>Metazoa</taxon>
        <taxon>Chordata</taxon>
        <taxon>Tunicata</taxon>
        <taxon>Appendicularia</taxon>
        <taxon>Copelata</taxon>
        <taxon>Oikopleuridae</taxon>
        <taxon>Oikopleura</taxon>
    </lineage>
</organism>
<dbReference type="InterPro" id="IPR016187">
    <property type="entry name" value="CTDL_fold"/>
</dbReference>
<dbReference type="SUPFAM" id="SSF50494">
    <property type="entry name" value="Trypsin-like serine proteases"/>
    <property type="match status" value="1"/>
</dbReference>
<sequence>MKLLKMFLFLGASQGQDTACPAGWTPGKDKCFKVIPGRGVKLRDAGIACKGLGGDSRLFTPSSPKEIQEVKTLAQKQSFGLNWAQMIQYFTGSDAPEAMTDPGMARVWIRKTKSLLNAGLVAKNDMKFIRMNKGQFQLTSPSLKSFFGKSLCEIPKQKIVCGDSRYCYQRESLLCDEIKYDGEMDTTEMGYKCAAWNDESVWPHAYKENGATHNFCRNPTNDEDGPWCYTDSPDEKWDRCPVPQCKEPENEFLRDQAACGKRPLKQDAERIIGGRDAKLGEIPYQARLRYKQQLNFGGQRTDHQCGATIISSCWVLTAAHCIPTEDWFTGGKNVGQGGQDWFRVDVGSRFFYSDANLDVITEHPEKFEDAKTFQSFRVKDVIMHQRYKHPNNDLTLIQLFPSKEDGTCIVFDDHTQPACINTDNFRFGEGDKCSISGWGDTSVETEGIQLAHTLQTANVDIKDFKNCAKSYRDVKRYLKPKMHMCASAPGVDTCQSDSGGPLVCYKNAQECEGNCEFVGDRGYLTGVVSFGNGCAREDFPGVYVPVSQYYNWIKKEVERAGPNPYERRMVCTDPKCV</sequence>
<evidence type="ECO:0000256" key="6">
    <source>
        <dbReference type="ARBA" id="ARBA00022825"/>
    </source>
</evidence>
<comment type="caution">
    <text evidence="8">Lacks conserved residue(s) required for the propagation of feature annotation.</text>
</comment>
<comment type="subcellular location">
    <subcellularLocation>
        <location evidence="1">Secreted</location>
    </subcellularLocation>
</comment>
<evidence type="ECO:0000259" key="10">
    <source>
        <dbReference type="PROSITE" id="PS50070"/>
    </source>
</evidence>
<reference evidence="12 13" key="1">
    <citation type="submission" date="2021-04" db="EMBL/GenBank/DDBJ databases">
        <authorList>
            <person name="Bliznina A."/>
        </authorList>
    </citation>
    <scope>NUCLEOTIDE SEQUENCE [LARGE SCALE GENOMIC DNA]</scope>
</reference>
<keyword evidence="3 8" id="KW-0420">Kringle</keyword>
<dbReference type="InterPro" id="IPR009003">
    <property type="entry name" value="Peptidase_S1_PA"/>
</dbReference>
<dbReference type="SMART" id="SM00130">
    <property type="entry name" value="KR"/>
    <property type="match status" value="1"/>
</dbReference>
<dbReference type="InterPro" id="IPR001314">
    <property type="entry name" value="Peptidase_S1A"/>
</dbReference>
<evidence type="ECO:0000256" key="7">
    <source>
        <dbReference type="ARBA" id="ARBA00023157"/>
    </source>
</evidence>
<dbReference type="PROSITE" id="PS50240">
    <property type="entry name" value="TRYPSIN_DOM"/>
    <property type="match status" value="1"/>
</dbReference>
<dbReference type="PRINTS" id="PR00722">
    <property type="entry name" value="CHYMOTRYPSIN"/>
</dbReference>
<keyword evidence="9" id="KW-0732">Signal</keyword>
<dbReference type="PROSITE" id="PS00134">
    <property type="entry name" value="TRYPSIN_HIS"/>
    <property type="match status" value="1"/>
</dbReference>
<feature type="chain" id="PRO_5045668843" evidence="9">
    <location>
        <begin position="16"/>
        <end position="577"/>
    </location>
</feature>
<name>A0ABN7SNT2_OIKDI</name>
<dbReference type="SUPFAM" id="SSF56436">
    <property type="entry name" value="C-type lectin-like"/>
    <property type="match status" value="1"/>
</dbReference>
<dbReference type="PROSITE" id="PS50070">
    <property type="entry name" value="KRINGLE_2"/>
    <property type="match status" value="1"/>
</dbReference>
<keyword evidence="4" id="KW-0645">Protease</keyword>
<proteinExistence type="predicted"/>
<feature type="signal peptide" evidence="9">
    <location>
        <begin position="1"/>
        <end position="15"/>
    </location>
</feature>
<dbReference type="Proteomes" id="UP001158576">
    <property type="component" value="Chromosome 1"/>
</dbReference>
<evidence type="ECO:0000259" key="11">
    <source>
        <dbReference type="PROSITE" id="PS50240"/>
    </source>
</evidence>
<feature type="domain" description="Peptidase S1" evidence="11">
    <location>
        <begin position="271"/>
        <end position="558"/>
    </location>
</feature>
<evidence type="ECO:0000256" key="2">
    <source>
        <dbReference type="ARBA" id="ARBA00022525"/>
    </source>
</evidence>
<feature type="domain" description="Kringle" evidence="10">
    <location>
        <begin position="171"/>
        <end position="245"/>
    </location>
</feature>
<keyword evidence="5" id="KW-0378">Hydrolase</keyword>
<dbReference type="Gene3D" id="2.40.20.10">
    <property type="entry name" value="Plasminogen Kringle 4"/>
    <property type="match status" value="1"/>
</dbReference>
<dbReference type="InterPro" id="IPR050127">
    <property type="entry name" value="Serine_Proteases_S1"/>
</dbReference>
<keyword evidence="2" id="KW-0964">Secreted</keyword>
<evidence type="ECO:0000256" key="8">
    <source>
        <dbReference type="PROSITE-ProRule" id="PRU00121"/>
    </source>
</evidence>
<keyword evidence="13" id="KW-1185">Reference proteome</keyword>
<keyword evidence="7" id="KW-1015">Disulfide bond</keyword>
<dbReference type="Pfam" id="PF00051">
    <property type="entry name" value="Kringle"/>
    <property type="match status" value="1"/>
</dbReference>
<dbReference type="InterPro" id="IPR018114">
    <property type="entry name" value="TRYPSIN_HIS"/>
</dbReference>
<dbReference type="PANTHER" id="PTHR24264:SF83">
    <property type="entry name" value="COMPLEMENT FACTOR I"/>
    <property type="match status" value="1"/>
</dbReference>
<evidence type="ECO:0000256" key="3">
    <source>
        <dbReference type="ARBA" id="ARBA00022572"/>
    </source>
</evidence>